<evidence type="ECO:0000313" key="1">
    <source>
        <dbReference type="EMBL" id="EER20093.1"/>
    </source>
</evidence>
<dbReference type="InParanoid" id="C5K663"/>
<dbReference type="AlphaFoldDB" id="C5K663"/>
<gene>
    <name evidence="1" type="ORF">Pmar_PMAR007378</name>
</gene>
<evidence type="ECO:0000313" key="2">
    <source>
        <dbReference type="Proteomes" id="UP000007800"/>
    </source>
</evidence>
<keyword evidence="2" id="KW-1185">Reference proteome</keyword>
<organism evidence="2">
    <name type="scientific">Perkinsus marinus (strain ATCC 50983 / TXsc)</name>
    <dbReference type="NCBI Taxonomy" id="423536"/>
    <lineage>
        <taxon>Eukaryota</taxon>
        <taxon>Sar</taxon>
        <taxon>Alveolata</taxon>
        <taxon>Perkinsozoa</taxon>
        <taxon>Perkinsea</taxon>
        <taxon>Perkinsida</taxon>
        <taxon>Perkinsidae</taxon>
        <taxon>Perkinsus</taxon>
    </lineage>
</organism>
<sequence length="102" mass="11605">MRDSLRVQLKAAKRGYSNAIKAAKRKYFTQRLESMDEIELHRRFKPRTPTLATYDDHEILEHFFGITGPPDPQQDGSGSRQAIDNLEELGGNDEACTLSKLL</sequence>
<proteinExistence type="predicted"/>
<name>C5K663_PERM5</name>
<reference evidence="1 2" key="1">
    <citation type="submission" date="2008-07" db="EMBL/GenBank/DDBJ databases">
        <authorList>
            <person name="El-Sayed N."/>
            <person name="Caler E."/>
            <person name="Inman J."/>
            <person name="Amedeo P."/>
            <person name="Hass B."/>
            <person name="Wortman J."/>
        </authorList>
    </citation>
    <scope>NUCLEOTIDE SEQUENCE [LARGE SCALE GENOMIC DNA]</scope>
    <source>
        <strain evidence="2">ATCC 50983 / TXsc</strain>
    </source>
</reference>
<dbReference type="Proteomes" id="UP000007800">
    <property type="component" value="Unassembled WGS sequence"/>
</dbReference>
<protein>
    <submittedName>
        <fullName evidence="1">Uncharacterized protein</fullName>
    </submittedName>
</protein>
<dbReference type="RefSeq" id="XP_002788297.1">
    <property type="nucleotide sequence ID" value="XM_002788251.1"/>
</dbReference>
<dbReference type="EMBL" id="GG670840">
    <property type="protein sequence ID" value="EER20093.1"/>
    <property type="molecule type" value="Genomic_DNA"/>
</dbReference>
<accession>C5K663</accession>
<dbReference type="GeneID" id="9059079"/>